<gene>
    <name evidence="5" type="ORF">AMOR_37450</name>
</gene>
<reference evidence="6" key="1">
    <citation type="journal article" date="2022" name="Int. J. Syst. Evol. Microbiol.">
        <title>Anaeromyxobacter oryzae sp. nov., Anaeromyxobacter diazotrophicus sp. nov. and Anaeromyxobacter paludicola sp. nov., isolated from paddy soils.</title>
        <authorList>
            <person name="Itoh H."/>
            <person name="Xu Z."/>
            <person name="Mise K."/>
            <person name="Masuda Y."/>
            <person name="Ushijima N."/>
            <person name="Hayakawa C."/>
            <person name="Shiratori Y."/>
            <person name="Senoo K."/>
        </authorList>
    </citation>
    <scope>NUCLEOTIDE SEQUENCE [LARGE SCALE GENOMIC DNA]</scope>
    <source>
        <strain evidence="6">Red232</strain>
    </source>
</reference>
<dbReference type="InterPro" id="IPR017871">
    <property type="entry name" value="ABC_transporter-like_CS"/>
</dbReference>
<evidence type="ECO:0000313" key="5">
    <source>
        <dbReference type="EMBL" id="BDG04749.1"/>
    </source>
</evidence>
<dbReference type="SUPFAM" id="SSF52540">
    <property type="entry name" value="P-loop containing nucleoside triphosphate hydrolases"/>
    <property type="match status" value="1"/>
</dbReference>
<dbReference type="GO" id="GO:0005524">
    <property type="term" value="F:ATP binding"/>
    <property type="evidence" value="ECO:0007669"/>
    <property type="project" value="UniProtKB-KW"/>
</dbReference>
<dbReference type="Pfam" id="PF00005">
    <property type="entry name" value="ABC_tran"/>
    <property type="match status" value="1"/>
</dbReference>
<evidence type="ECO:0000313" key="6">
    <source>
        <dbReference type="Proteomes" id="UP001162891"/>
    </source>
</evidence>
<dbReference type="PROSITE" id="PS00211">
    <property type="entry name" value="ABC_TRANSPORTER_1"/>
    <property type="match status" value="1"/>
</dbReference>
<dbReference type="SMART" id="SM00382">
    <property type="entry name" value="AAA"/>
    <property type="match status" value="1"/>
</dbReference>
<dbReference type="Proteomes" id="UP001162891">
    <property type="component" value="Chromosome"/>
</dbReference>
<keyword evidence="6" id="KW-1185">Reference proteome</keyword>
<dbReference type="EMBL" id="AP025591">
    <property type="protein sequence ID" value="BDG04749.1"/>
    <property type="molecule type" value="Genomic_DNA"/>
</dbReference>
<dbReference type="Gene3D" id="3.40.50.300">
    <property type="entry name" value="P-loop containing nucleotide triphosphate hydrolases"/>
    <property type="match status" value="1"/>
</dbReference>
<evidence type="ECO:0000256" key="1">
    <source>
        <dbReference type="ARBA" id="ARBA00022448"/>
    </source>
</evidence>
<dbReference type="RefSeq" id="WP_248353217.1">
    <property type="nucleotide sequence ID" value="NZ_AP025591.1"/>
</dbReference>
<dbReference type="InterPro" id="IPR027417">
    <property type="entry name" value="P-loop_NTPase"/>
</dbReference>
<protein>
    <submittedName>
        <fullName evidence="5">ABC transporter ATP-binding protein</fullName>
    </submittedName>
</protein>
<evidence type="ECO:0000256" key="2">
    <source>
        <dbReference type="ARBA" id="ARBA00022741"/>
    </source>
</evidence>
<keyword evidence="1" id="KW-0813">Transport</keyword>
<name>A0ABM7WYZ2_9BACT</name>
<keyword evidence="2" id="KW-0547">Nucleotide-binding</keyword>
<keyword evidence="3 5" id="KW-0067">ATP-binding</keyword>
<proteinExistence type="predicted"/>
<evidence type="ECO:0000256" key="3">
    <source>
        <dbReference type="ARBA" id="ARBA00022840"/>
    </source>
</evidence>
<sequence length="261" mass="27656">MATSVPSAPEIVIAIRDVHTTVGGDAIHDGVTLDVHRGRIFALAGPSGCGKTLLLREALALHVPDSGSIRVLGRDVVAMGDEEALELRRRCGVVFERGALFSSLTVAENVALPLRERSRLGRTLRDEIAALKIALVGLPPGAGPKYPSQLSGGMRRRAALARAIALDPELLFLDEPSAGLDPASGKEFEELVRHLNELLGLTVFVVTRDLGLLWNVADHVAFLGEGRIVAAGTMAEVSRSDEPVVRAYFPGTRSGPAGAPR</sequence>
<accession>A0ABM7WYZ2</accession>
<dbReference type="PANTHER" id="PTHR43023">
    <property type="entry name" value="PROTEIN TRIGALACTOSYLDIACYLGLYCEROL 3, CHLOROPLASTIC"/>
    <property type="match status" value="1"/>
</dbReference>
<dbReference type="PROSITE" id="PS50893">
    <property type="entry name" value="ABC_TRANSPORTER_2"/>
    <property type="match status" value="1"/>
</dbReference>
<dbReference type="PANTHER" id="PTHR43023:SF3">
    <property type="entry name" value="PROTEIN TRIGALACTOSYLDIACYLGLYCEROL 3, CHLOROPLASTIC"/>
    <property type="match status" value="1"/>
</dbReference>
<feature type="domain" description="ABC transporter" evidence="4">
    <location>
        <begin position="13"/>
        <end position="250"/>
    </location>
</feature>
<evidence type="ECO:0000259" key="4">
    <source>
        <dbReference type="PROSITE" id="PS50893"/>
    </source>
</evidence>
<organism evidence="5 6">
    <name type="scientific">Anaeromyxobacter oryzae</name>
    <dbReference type="NCBI Taxonomy" id="2918170"/>
    <lineage>
        <taxon>Bacteria</taxon>
        <taxon>Pseudomonadati</taxon>
        <taxon>Myxococcota</taxon>
        <taxon>Myxococcia</taxon>
        <taxon>Myxococcales</taxon>
        <taxon>Cystobacterineae</taxon>
        <taxon>Anaeromyxobacteraceae</taxon>
        <taxon>Anaeromyxobacter</taxon>
    </lineage>
</organism>
<dbReference type="InterPro" id="IPR003593">
    <property type="entry name" value="AAA+_ATPase"/>
</dbReference>
<dbReference type="InterPro" id="IPR003439">
    <property type="entry name" value="ABC_transporter-like_ATP-bd"/>
</dbReference>